<keyword evidence="2" id="KW-1185">Reference proteome</keyword>
<dbReference type="OrthoDB" id="3565018at2759"/>
<evidence type="ECO:0000313" key="2">
    <source>
        <dbReference type="Proteomes" id="UP000240883"/>
    </source>
</evidence>
<evidence type="ECO:0000313" key="1">
    <source>
        <dbReference type="EMBL" id="PSN72734.1"/>
    </source>
</evidence>
<reference evidence="1 2" key="1">
    <citation type="journal article" date="2018" name="Front. Microbiol.">
        <title>Genome-Wide Analysis of Corynespora cassiicola Leaf Fall Disease Putative Effectors.</title>
        <authorList>
            <person name="Lopez D."/>
            <person name="Ribeiro S."/>
            <person name="Label P."/>
            <person name="Fumanal B."/>
            <person name="Venisse J.S."/>
            <person name="Kohler A."/>
            <person name="de Oliveira R.R."/>
            <person name="Labutti K."/>
            <person name="Lipzen A."/>
            <person name="Lail K."/>
            <person name="Bauer D."/>
            <person name="Ohm R.A."/>
            <person name="Barry K.W."/>
            <person name="Spatafora J."/>
            <person name="Grigoriev I.V."/>
            <person name="Martin F.M."/>
            <person name="Pujade-Renaud V."/>
        </authorList>
    </citation>
    <scope>NUCLEOTIDE SEQUENCE [LARGE SCALE GENOMIC DNA]</scope>
    <source>
        <strain evidence="1 2">Philippines</strain>
    </source>
</reference>
<dbReference type="PANTHER" id="PTHR35186:SF4">
    <property type="entry name" value="PRION-INHIBITION AND PROPAGATION HELO DOMAIN-CONTAINING PROTEIN"/>
    <property type="match status" value="1"/>
</dbReference>
<dbReference type="AlphaFoldDB" id="A0A2T2P4X5"/>
<organism evidence="1 2">
    <name type="scientific">Corynespora cassiicola Philippines</name>
    <dbReference type="NCBI Taxonomy" id="1448308"/>
    <lineage>
        <taxon>Eukaryota</taxon>
        <taxon>Fungi</taxon>
        <taxon>Dikarya</taxon>
        <taxon>Ascomycota</taxon>
        <taxon>Pezizomycotina</taxon>
        <taxon>Dothideomycetes</taxon>
        <taxon>Pleosporomycetidae</taxon>
        <taxon>Pleosporales</taxon>
        <taxon>Corynesporascaceae</taxon>
        <taxon>Corynespora</taxon>
    </lineage>
</organism>
<sequence length="360" mass="39762">MATGFEPAGIILATLPLLINAIEHRDVGLQPLNTVLFKKKNKEMIQKAVNENSVLFRHCCEKMLSIAEVENIADLLARDNGDKVRDLWADPSMELRLRSAFGQNDFNVIQCRLIEIEGLINKLQTDSASLFKQAVKGVSQVKDVKLLGKAIVALKTVLDGESLSVVIGTAGTAWQNEIEDMKTTRTHLLNIHGCVDATWGCECKSEHVINFQCKNVEDDHLTIILAATSARPKSEPTKAPWVLRPLQISSHKATQSKKSKTTANDLCKSLEDQMTVSRLSTPSVSQDFFYRIKASTQLPDPKALVPLSDSLKRGSDSTISLRANHGHKVLLNTPRDRIAVGARLLMAVLQQHNAPWLPPI</sequence>
<name>A0A2T2P4X5_CORCC</name>
<dbReference type="Proteomes" id="UP000240883">
    <property type="component" value="Unassembled WGS sequence"/>
</dbReference>
<proteinExistence type="predicted"/>
<gene>
    <name evidence="1" type="ORF">BS50DRAFT_166377</name>
</gene>
<dbReference type="EMBL" id="KZ678129">
    <property type="protein sequence ID" value="PSN72734.1"/>
    <property type="molecule type" value="Genomic_DNA"/>
</dbReference>
<dbReference type="PANTHER" id="PTHR35186">
    <property type="entry name" value="ANK_REP_REGION DOMAIN-CONTAINING PROTEIN"/>
    <property type="match status" value="1"/>
</dbReference>
<accession>A0A2T2P4X5</accession>
<protein>
    <submittedName>
        <fullName evidence="1">Uncharacterized protein</fullName>
    </submittedName>
</protein>